<protein>
    <submittedName>
        <fullName evidence="1">Uncharacterized protein</fullName>
    </submittedName>
</protein>
<gene>
    <name evidence="1" type="ORF">SKAU_G00148400</name>
</gene>
<keyword evidence="2" id="KW-1185">Reference proteome</keyword>
<accession>A0A9Q1FU19</accession>
<evidence type="ECO:0000313" key="1">
    <source>
        <dbReference type="EMBL" id="KAJ8366009.1"/>
    </source>
</evidence>
<comment type="caution">
    <text evidence="1">The sequence shown here is derived from an EMBL/GenBank/DDBJ whole genome shotgun (WGS) entry which is preliminary data.</text>
</comment>
<proteinExistence type="predicted"/>
<sequence>MSICVWGNVEKIYAKRIIVLNIVRNIMRKLNHDKKNDRTLASATKDLNAAAKCRCHGGRIRCCLSRGSAAGPVRAKSVGLEWRYTSDHDRTSAPERSARQKTEAYGFCPNSASDFCSLPYRL</sequence>
<name>A0A9Q1FU19_SYNKA</name>
<dbReference type="EMBL" id="JAINUF010000004">
    <property type="protein sequence ID" value="KAJ8366009.1"/>
    <property type="molecule type" value="Genomic_DNA"/>
</dbReference>
<dbReference type="Proteomes" id="UP001152622">
    <property type="component" value="Chromosome 4"/>
</dbReference>
<dbReference type="AlphaFoldDB" id="A0A9Q1FU19"/>
<organism evidence="1 2">
    <name type="scientific">Synaphobranchus kaupii</name>
    <name type="common">Kaup's arrowtooth eel</name>
    <dbReference type="NCBI Taxonomy" id="118154"/>
    <lineage>
        <taxon>Eukaryota</taxon>
        <taxon>Metazoa</taxon>
        <taxon>Chordata</taxon>
        <taxon>Craniata</taxon>
        <taxon>Vertebrata</taxon>
        <taxon>Euteleostomi</taxon>
        <taxon>Actinopterygii</taxon>
        <taxon>Neopterygii</taxon>
        <taxon>Teleostei</taxon>
        <taxon>Anguilliformes</taxon>
        <taxon>Synaphobranchidae</taxon>
        <taxon>Synaphobranchus</taxon>
    </lineage>
</organism>
<reference evidence="1" key="1">
    <citation type="journal article" date="2023" name="Science">
        <title>Genome structures resolve the early diversification of teleost fishes.</title>
        <authorList>
            <person name="Parey E."/>
            <person name="Louis A."/>
            <person name="Montfort J."/>
            <person name="Bouchez O."/>
            <person name="Roques C."/>
            <person name="Iampietro C."/>
            <person name="Lluch J."/>
            <person name="Castinel A."/>
            <person name="Donnadieu C."/>
            <person name="Desvignes T."/>
            <person name="Floi Bucao C."/>
            <person name="Jouanno E."/>
            <person name="Wen M."/>
            <person name="Mejri S."/>
            <person name="Dirks R."/>
            <person name="Jansen H."/>
            <person name="Henkel C."/>
            <person name="Chen W.J."/>
            <person name="Zahm M."/>
            <person name="Cabau C."/>
            <person name="Klopp C."/>
            <person name="Thompson A.W."/>
            <person name="Robinson-Rechavi M."/>
            <person name="Braasch I."/>
            <person name="Lecointre G."/>
            <person name="Bobe J."/>
            <person name="Postlethwait J.H."/>
            <person name="Berthelot C."/>
            <person name="Roest Crollius H."/>
            <person name="Guiguen Y."/>
        </authorList>
    </citation>
    <scope>NUCLEOTIDE SEQUENCE</scope>
    <source>
        <strain evidence="1">WJC10195</strain>
    </source>
</reference>
<evidence type="ECO:0000313" key="2">
    <source>
        <dbReference type="Proteomes" id="UP001152622"/>
    </source>
</evidence>